<dbReference type="GO" id="GO:0004418">
    <property type="term" value="F:hydroxymethylbilane synthase activity"/>
    <property type="evidence" value="ECO:0007669"/>
    <property type="project" value="InterPro"/>
</dbReference>
<dbReference type="Pfam" id="PF00892">
    <property type="entry name" value="EamA"/>
    <property type="match status" value="2"/>
</dbReference>
<feature type="transmembrane region" description="Helical" evidence="5">
    <location>
        <begin position="133"/>
        <end position="152"/>
    </location>
</feature>
<dbReference type="InterPro" id="IPR000620">
    <property type="entry name" value="EamA_dom"/>
</dbReference>
<keyword evidence="3 5" id="KW-1133">Transmembrane helix</keyword>
<evidence type="ECO:0000313" key="8">
    <source>
        <dbReference type="Proteomes" id="UP000183385"/>
    </source>
</evidence>
<sequence>MRTPRFLPGMSAHSRGFLLVLLAAFCYGLQPLFASFAYAGGANPIGLLLARFSIAAAVLLALLYRQRIGLPSLRLVRQNLLLGVGYGLAALGYYSASRASSVSLAIILVYSFPAFVTLVSIVWLGERTSLPKLFSLLLALGGVALATGLSLAGASIGALWALFAAMAYGAAVIYGTHRVRHEHPLASAAIVLLGCAATFAVAALFQHAAFPVGGQAWLATLGLAVFATLIPVAAFLAGAPAIGPSAAATLSTVEPLVAVAIAVLLMGERLTLSMLVGGCMVLLAAVALARPDPAETPLAPVT</sequence>
<feature type="transmembrane region" description="Helical" evidence="5">
    <location>
        <begin position="44"/>
        <end position="64"/>
    </location>
</feature>
<feature type="domain" description="EamA" evidence="6">
    <location>
        <begin position="15"/>
        <end position="146"/>
    </location>
</feature>
<name>A0AAQ1KL18_9PSED</name>
<dbReference type="GO" id="GO:0016020">
    <property type="term" value="C:membrane"/>
    <property type="evidence" value="ECO:0007669"/>
    <property type="project" value="UniProtKB-SubCell"/>
</dbReference>
<feature type="transmembrane region" description="Helical" evidence="5">
    <location>
        <begin position="76"/>
        <end position="96"/>
    </location>
</feature>
<dbReference type="PANTHER" id="PTHR32322">
    <property type="entry name" value="INNER MEMBRANE TRANSPORTER"/>
    <property type="match status" value="1"/>
</dbReference>
<evidence type="ECO:0000256" key="5">
    <source>
        <dbReference type="SAM" id="Phobius"/>
    </source>
</evidence>
<comment type="caution">
    <text evidence="7">The sequence shown here is derived from an EMBL/GenBank/DDBJ whole genome shotgun (WGS) entry which is preliminary data.</text>
</comment>
<dbReference type="GO" id="GO:0033014">
    <property type="term" value="P:tetrapyrrole biosynthetic process"/>
    <property type="evidence" value="ECO:0007669"/>
    <property type="project" value="InterPro"/>
</dbReference>
<keyword evidence="2 5" id="KW-0812">Transmembrane</keyword>
<dbReference type="InterPro" id="IPR037185">
    <property type="entry name" value="EmrE-like"/>
</dbReference>
<gene>
    <name evidence="7" type="ORF">SAMN05216577_13332</name>
</gene>
<accession>A0AAQ1KL18</accession>
<keyword evidence="4 5" id="KW-0472">Membrane</keyword>
<keyword evidence="8" id="KW-1185">Reference proteome</keyword>
<dbReference type="InterPro" id="IPR022419">
    <property type="entry name" value="Porphobilin_deaminase_cofac_BS"/>
</dbReference>
<evidence type="ECO:0000259" key="6">
    <source>
        <dbReference type="Pfam" id="PF00892"/>
    </source>
</evidence>
<reference evidence="7 8" key="1">
    <citation type="submission" date="2016-10" db="EMBL/GenBank/DDBJ databases">
        <authorList>
            <person name="Varghese N."/>
            <person name="Submissions S."/>
        </authorList>
    </citation>
    <scope>NUCLEOTIDE SEQUENCE [LARGE SCALE GENOMIC DNA]</scope>
    <source>
        <strain evidence="7 8">LMG 18378</strain>
    </source>
</reference>
<dbReference type="PANTHER" id="PTHR32322:SF9">
    <property type="entry name" value="AMINO-ACID METABOLITE EFFLUX PUMP-RELATED"/>
    <property type="match status" value="1"/>
</dbReference>
<proteinExistence type="predicted"/>
<evidence type="ECO:0000256" key="3">
    <source>
        <dbReference type="ARBA" id="ARBA00022989"/>
    </source>
</evidence>
<organism evidence="7 8">
    <name type="scientific">Pseudomonas citronellolis</name>
    <dbReference type="NCBI Taxonomy" id="53408"/>
    <lineage>
        <taxon>Bacteria</taxon>
        <taxon>Pseudomonadati</taxon>
        <taxon>Pseudomonadota</taxon>
        <taxon>Gammaproteobacteria</taxon>
        <taxon>Pseudomonadales</taxon>
        <taxon>Pseudomonadaceae</taxon>
        <taxon>Pseudomonas</taxon>
    </lineage>
</organism>
<feature type="transmembrane region" description="Helical" evidence="5">
    <location>
        <begin position="188"/>
        <end position="210"/>
    </location>
</feature>
<feature type="transmembrane region" description="Helical" evidence="5">
    <location>
        <begin position="246"/>
        <end position="266"/>
    </location>
</feature>
<evidence type="ECO:0000256" key="1">
    <source>
        <dbReference type="ARBA" id="ARBA00004141"/>
    </source>
</evidence>
<evidence type="ECO:0000313" key="7">
    <source>
        <dbReference type="EMBL" id="SFD68257.1"/>
    </source>
</evidence>
<dbReference type="PROSITE" id="PS00533">
    <property type="entry name" value="PORPHOBILINOGEN_DEAM"/>
    <property type="match status" value="1"/>
</dbReference>
<feature type="domain" description="EamA" evidence="6">
    <location>
        <begin position="156"/>
        <end position="287"/>
    </location>
</feature>
<dbReference type="AlphaFoldDB" id="A0AAQ1KL18"/>
<protein>
    <submittedName>
        <fullName evidence="7">EamA domain-containing membrane protein RarD</fullName>
    </submittedName>
</protein>
<feature type="transmembrane region" description="Helical" evidence="5">
    <location>
        <begin position="102"/>
        <end position="124"/>
    </location>
</feature>
<comment type="subcellular location">
    <subcellularLocation>
        <location evidence="1">Membrane</location>
        <topology evidence="1">Multi-pass membrane protein</topology>
    </subcellularLocation>
</comment>
<feature type="transmembrane region" description="Helical" evidence="5">
    <location>
        <begin position="272"/>
        <end position="289"/>
    </location>
</feature>
<evidence type="ECO:0000256" key="4">
    <source>
        <dbReference type="ARBA" id="ARBA00023136"/>
    </source>
</evidence>
<feature type="transmembrane region" description="Helical" evidence="5">
    <location>
        <begin position="216"/>
        <end position="239"/>
    </location>
</feature>
<evidence type="ECO:0000256" key="2">
    <source>
        <dbReference type="ARBA" id="ARBA00022692"/>
    </source>
</evidence>
<dbReference type="InterPro" id="IPR050638">
    <property type="entry name" value="AA-Vitamin_Transporters"/>
</dbReference>
<dbReference type="EMBL" id="FOLS01000033">
    <property type="protein sequence ID" value="SFD68257.1"/>
    <property type="molecule type" value="Genomic_DNA"/>
</dbReference>
<dbReference type="Proteomes" id="UP000183385">
    <property type="component" value="Unassembled WGS sequence"/>
</dbReference>
<feature type="transmembrane region" description="Helical" evidence="5">
    <location>
        <begin position="158"/>
        <end position="176"/>
    </location>
</feature>
<dbReference type="SUPFAM" id="SSF103481">
    <property type="entry name" value="Multidrug resistance efflux transporter EmrE"/>
    <property type="match status" value="2"/>
</dbReference>